<name>A0A2S1LAQ3_9FLAO</name>
<dbReference type="EMBL" id="CP020918">
    <property type="protein sequence ID" value="AWG20768.1"/>
    <property type="molecule type" value="Genomic_DNA"/>
</dbReference>
<feature type="transmembrane region" description="Helical" evidence="1">
    <location>
        <begin position="70"/>
        <end position="87"/>
    </location>
</feature>
<evidence type="ECO:0000313" key="2">
    <source>
        <dbReference type="EMBL" id="AWG20768.1"/>
    </source>
</evidence>
<dbReference type="Proteomes" id="UP000244527">
    <property type="component" value="Chromosome"/>
</dbReference>
<keyword evidence="3" id="KW-1185">Reference proteome</keyword>
<feature type="transmembrane region" description="Helical" evidence="1">
    <location>
        <begin position="99"/>
        <end position="117"/>
    </location>
</feature>
<feature type="transmembrane region" description="Helical" evidence="1">
    <location>
        <begin position="38"/>
        <end position="58"/>
    </location>
</feature>
<evidence type="ECO:0000256" key="1">
    <source>
        <dbReference type="SAM" id="Phobius"/>
    </source>
</evidence>
<dbReference type="KEGG" id="ffa:FFWV33_04045"/>
<protein>
    <submittedName>
        <fullName evidence="2">Uncharacterized protein</fullName>
    </submittedName>
</protein>
<feature type="transmembrane region" description="Helical" evidence="1">
    <location>
        <begin position="12"/>
        <end position="32"/>
    </location>
</feature>
<keyword evidence="1" id="KW-0812">Transmembrane</keyword>
<proteinExistence type="predicted"/>
<organism evidence="2 3">
    <name type="scientific">Flavobacterium faecale</name>
    <dbReference type="NCBI Taxonomy" id="1355330"/>
    <lineage>
        <taxon>Bacteria</taxon>
        <taxon>Pseudomonadati</taxon>
        <taxon>Bacteroidota</taxon>
        <taxon>Flavobacteriia</taxon>
        <taxon>Flavobacteriales</taxon>
        <taxon>Flavobacteriaceae</taxon>
        <taxon>Flavobacterium</taxon>
    </lineage>
</organism>
<sequence length="133" mass="14321">MKNSNNMFKKLVLITGIFNFPIGLGMFYQAMSNPTADTFITGAVTGSFILFAGAALVWASNDIQNRASIIVWNGLVRLIGFSLVQYASANFEGVATEMVAISFMDLVLAIVYIVGSVKVTGIPFSKLIVGRTN</sequence>
<keyword evidence="1" id="KW-1133">Transmembrane helix</keyword>
<keyword evidence="1" id="KW-0472">Membrane</keyword>
<dbReference type="OrthoDB" id="1442969at2"/>
<gene>
    <name evidence="2" type="ORF">FFWV33_04045</name>
</gene>
<dbReference type="RefSeq" id="WP_108739726.1">
    <property type="nucleotide sequence ID" value="NZ_CP020918.1"/>
</dbReference>
<dbReference type="AlphaFoldDB" id="A0A2S1LAQ3"/>
<accession>A0A2S1LAQ3</accession>
<evidence type="ECO:0000313" key="3">
    <source>
        <dbReference type="Proteomes" id="UP000244527"/>
    </source>
</evidence>
<reference evidence="2 3" key="1">
    <citation type="submission" date="2017-04" db="EMBL/GenBank/DDBJ databases">
        <title>Compelte genome sequence of WV33.</title>
        <authorList>
            <person name="Lee P.C."/>
        </authorList>
    </citation>
    <scope>NUCLEOTIDE SEQUENCE [LARGE SCALE GENOMIC DNA]</scope>
    <source>
        <strain evidence="2 3">WV33</strain>
    </source>
</reference>